<keyword evidence="6" id="KW-0479">Metal-binding</keyword>
<dbReference type="InParanoid" id="D6TRT3"/>
<dbReference type="GO" id="GO:0051539">
    <property type="term" value="F:4 iron, 4 sulfur cluster binding"/>
    <property type="evidence" value="ECO:0007669"/>
    <property type="project" value="UniProtKB-KW"/>
</dbReference>
<dbReference type="Pfam" id="PF03167">
    <property type="entry name" value="UDG"/>
    <property type="match status" value="1"/>
</dbReference>
<dbReference type="AlphaFoldDB" id="D6TRT3"/>
<evidence type="ECO:0000256" key="1">
    <source>
        <dbReference type="ARBA" id="ARBA00001400"/>
    </source>
</evidence>
<dbReference type="OrthoDB" id="5290748at2"/>
<dbReference type="InterPro" id="IPR005122">
    <property type="entry name" value="Uracil-DNA_glycosylase-like"/>
</dbReference>
<dbReference type="RefSeq" id="WP_007913399.1">
    <property type="nucleotide sequence ID" value="NZ_ADVG01000002.1"/>
</dbReference>
<dbReference type="GO" id="GO:0046872">
    <property type="term" value="F:metal ion binding"/>
    <property type="evidence" value="ECO:0007669"/>
    <property type="project" value="UniProtKB-KW"/>
</dbReference>
<accession>D6TRT3</accession>
<keyword evidence="11" id="KW-0234">DNA repair</keyword>
<dbReference type="PANTHER" id="PTHR33693:SF1">
    <property type="entry name" value="TYPE-4 URACIL-DNA GLYCOSYLASE"/>
    <property type="match status" value="1"/>
</dbReference>
<sequence length="213" mass="23461">MSSEEILREVAVEVSTCSKCNLCKGRTRAVPGEGSTSAKILFIGEGPGYHEDQQGRPFVGPAGQFLDELLASINLKRSDVFITNVVKCRPPQNRDPQPDEIAACNNYLDRQIEALKPRVIVTLGRFSMAKFFGNEKISVIHGRARKKDAGYICIAMYHPAAGLHQASLKDVIREDFKKIPLVMAEAERMAAAAPKVVVAPKKNEEPPQQLSLF</sequence>
<evidence type="ECO:0000256" key="3">
    <source>
        <dbReference type="ARBA" id="ARBA00012030"/>
    </source>
</evidence>
<dbReference type="Gene3D" id="3.40.470.10">
    <property type="entry name" value="Uracil-DNA glycosylase-like domain"/>
    <property type="match status" value="1"/>
</dbReference>
<dbReference type="STRING" id="485913.Krac_9214"/>
<evidence type="ECO:0000256" key="11">
    <source>
        <dbReference type="ARBA" id="ARBA00023204"/>
    </source>
</evidence>
<keyword evidence="8" id="KW-0378">Hydrolase</keyword>
<dbReference type="eggNOG" id="COG1573">
    <property type="taxonomic scope" value="Bacteria"/>
</dbReference>
<evidence type="ECO:0000313" key="13">
    <source>
        <dbReference type="EMBL" id="EFH87863.1"/>
    </source>
</evidence>
<dbReference type="GO" id="GO:0004844">
    <property type="term" value="F:uracil DNA N-glycosylase activity"/>
    <property type="evidence" value="ECO:0007669"/>
    <property type="project" value="UniProtKB-EC"/>
</dbReference>
<proteinExistence type="inferred from homology"/>
<dbReference type="Proteomes" id="UP000004508">
    <property type="component" value="Unassembled WGS sequence"/>
</dbReference>
<keyword evidence="10" id="KW-0411">Iron-sulfur</keyword>
<dbReference type="NCBIfam" id="TIGR00758">
    <property type="entry name" value="UDG_fam4"/>
    <property type="match status" value="1"/>
</dbReference>
<protein>
    <recommendedName>
        <fullName evidence="4">Type-4 uracil-DNA glycosylase</fullName>
        <ecNumber evidence="3">3.2.2.27</ecNumber>
    </recommendedName>
</protein>
<keyword evidence="14" id="KW-1185">Reference proteome</keyword>
<evidence type="ECO:0000256" key="9">
    <source>
        <dbReference type="ARBA" id="ARBA00023004"/>
    </source>
</evidence>
<evidence type="ECO:0000256" key="10">
    <source>
        <dbReference type="ARBA" id="ARBA00023014"/>
    </source>
</evidence>
<comment type="catalytic activity">
    <reaction evidence="1">
        <text>Hydrolyzes single-stranded DNA or mismatched double-stranded DNA and polynucleotides, releasing free uracil.</text>
        <dbReference type="EC" id="3.2.2.27"/>
    </reaction>
</comment>
<dbReference type="SMART" id="SM00987">
    <property type="entry name" value="UreE_C"/>
    <property type="match status" value="1"/>
</dbReference>
<keyword evidence="5" id="KW-0004">4Fe-4S</keyword>
<keyword evidence="7" id="KW-0227">DNA damage</keyword>
<dbReference type="GO" id="GO:0006281">
    <property type="term" value="P:DNA repair"/>
    <property type="evidence" value="ECO:0007669"/>
    <property type="project" value="UniProtKB-KW"/>
</dbReference>
<name>D6TRT3_KTERA</name>
<dbReference type="SUPFAM" id="SSF52141">
    <property type="entry name" value="Uracil-DNA glycosylase-like"/>
    <property type="match status" value="1"/>
</dbReference>
<keyword evidence="9" id="KW-0408">Iron</keyword>
<gene>
    <name evidence="13" type="ORF">Krac_9214</name>
</gene>
<dbReference type="InterPro" id="IPR051536">
    <property type="entry name" value="UDG_Type-4/5"/>
</dbReference>
<dbReference type="EMBL" id="ADVG01000002">
    <property type="protein sequence ID" value="EFH87863.1"/>
    <property type="molecule type" value="Genomic_DNA"/>
</dbReference>
<organism evidence="13 14">
    <name type="scientific">Ktedonobacter racemifer DSM 44963</name>
    <dbReference type="NCBI Taxonomy" id="485913"/>
    <lineage>
        <taxon>Bacteria</taxon>
        <taxon>Bacillati</taxon>
        <taxon>Chloroflexota</taxon>
        <taxon>Ktedonobacteria</taxon>
        <taxon>Ktedonobacterales</taxon>
        <taxon>Ktedonobacteraceae</taxon>
        <taxon>Ktedonobacter</taxon>
    </lineage>
</organism>
<evidence type="ECO:0000259" key="12">
    <source>
        <dbReference type="SMART" id="SM00986"/>
    </source>
</evidence>
<evidence type="ECO:0000313" key="14">
    <source>
        <dbReference type="Proteomes" id="UP000004508"/>
    </source>
</evidence>
<evidence type="ECO:0000256" key="7">
    <source>
        <dbReference type="ARBA" id="ARBA00022763"/>
    </source>
</evidence>
<dbReference type="EC" id="3.2.2.27" evidence="3"/>
<dbReference type="CDD" id="cd10030">
    <property type="entry name" value="UDG-F4_TTUDGA_SPO1dp_like"/>
    <property type="match status" value="1"/>
</dbReference>
<evidence type="ECO:0000256" key="4">
    <source>
        <dbReference type="ARBA" id="ARBA00019403"/>
    </source>
</evidence>
<comment type="similarity">
    <text evidence="2">Belongs to the uracil-DNA glycosylase (UDG) superfamily. Type 4 (UDGa) family.</text>
</comment>
<dbReference type="SMART" id="SM00986">
    <property type="entry name" value="UDG"/>
    <property type="match status" value="1"/>
</dbReference>
<dbReference type="InterPro" id="IPR005273">
    <property type="entry name" value="Ura-DNA_glyco_family4"/>
</dbReference>
<evidence type="ECO:0000256" key="8">
    <source>
        <dbReference type="ARBA" id="ARBA00022801"/>
    </source>
</evidence>
<evidence type="ECO:0000256" key="6">
    <source>
        <dbReference type="ARBA" id="ARBA00022723"/>
    </source>
</evidence>
<comment type="caution">
    <text evidence="13">The sequence shown here is derived from an EMBL/GenBank/DDBJ whole genome shotgun (WGS) entry which is preliminary data.</text>
</comment>
<reference evidence="13 14" key="1">
    <citation type="journal article" date="2011" name="Stand. Genomic Sci.">
        <title>Non-contiguous finished genome sequence and contextual data of the filamentous soil bacterium Ktedonobacter racemifer type strain (SOSP1-21).</title>
        <authorList>
            <person name="Chang Y.J."/>
            <person name="Land M."/>
            <person name="Hauser L."/>
            <person name="Chertkov O."/>
            <person name="Del Rio T.G."/>
            <person name="Nolan M."/>
            <person name="Copeland A."/>
            <person name="Tice H."/>
            <person name="Cheng J.F."/>
            <person name="Lucas S."/>
            <person name="Han C."/>
            <person name="Goodwin L."/>
            <person name="Pitluck S."/>
            <person name="Ivanova N."/>
            <person name="Ovchinikova G."/>
            <person name="Pati A."/>
            <person name="Chen A."/>
            <person name="Palaniappan K."/>
            <person name="Mavromatis K."/>
            <person name="Liolios K."/>
            <person name="Brettin T."/>
            <person name="Fiebig A."/>
            <person name="Rohde M."/>
            <person name="Abt B."/>
            <person name="Goker M."/>
            <person name="Detter J.C."/>
            <person name="Woyke T."/>
            <person name="Bristow J."/>
            <person name="Eisen J.A."/>
            <person name="Markowitz V."/>
            <person name="Hugenholtz P."/>
            <person name="Kyrpides N.C."/>
            <person name="Klenk H.P."/>
            <person name="Lapidus A."/>
        </authorList>
    </citation>
    <scope>NUCLEOTIDE SEQUENCE [LARGE SCALE GENOMIC DNA]</scope>
    <source>
        <strain evidence="14">DSM 44963</strain>
    </source>
</reference>
<evidence type="ECO:0000256" key="2">
    <source>
        <dbReference type="ARBA" id="ARBA00006521"/>
    </source>
</evidence>
<dbReference type="InterPro" id="IPR036895">
    <property type="entry name" value="Uracil-DNA_glycosylase-like_sf"/>
</dbReference>
<dbReference type="PANTHER" id="PTHR33693">
    <property type="entry name" value="TYPE-5 URACIL-DNA GLYCOSYLASE"/>
    <property type="match status" value="1"/>
</dbReference>
<feature type="domain" description="Uracil-DNA glycosylase-like" evidence="12">
    <location>
        <begin position="31"/>
        <end position="177"/>
    </location>
</feature>
<evidence type="ECO:0000256" key="5">
    <source>
        <dbReference type="ARBA" id="ARBA00022485"/>
    </source>
</evidence>